<keyword evidence="4" id="KW-0446">Lipid-binding</keyword>
<dbReference type="InterPro" id="IPR000648">
    <property type="entry name" value="Oxysterol-bd"/>
</dbReference>
<comment type="function">
    <text evidence="1">May be involved in the transport of sterols.</text>
</comment>
<evidence type="ECO:0000313" key="7">
    <source>
        <dbReference type="Proteomes" id="UP000250235"/>
    </source>
</evidence>
<evidence type="ECO:0000256" key="4">
    <source>
        <dbReference type="ARBA" id="ARBA00023121"/>
    </source>
</evidence>
<dbReference type="PANTHER" id="PTHR10972:SF102">
    <property type="entry name" value="OXYSTEROL-BINDING PROTEIN"/>
    <property type="match status" value="1"/>
</dbReference>
<dbReference type="InterPro" id="IPR018494">
    <property type="entry name" value="Oxysterol-bd_CS"/>
</dbReference>
<evidence type="ECO:0000256" key="1">
    <source>
        <dbReference type="ARBA" id="ARBA00003361"/>
    </source>
</evidence>
<keyword evidence="3" id="KW-0813">Transport</keyword>
<evidence type="ECO:0000256" key="3">
    <source>
        <dbReference type="ARBA" id="ARBA00023055"/>
    </source>
</evidence>
<dbReference type="GO" id="GO:0032934">
    <property type="term" value="F:sterol binding"/>
    <property type="evidence" value="ECO:0007669"/>
    <property type="project" value="TreeGrafter"/>
</dbReference>
<dbReference type="FunFam" id="2.40.160.120:FF:000011">
    <property type="entry name" value="Oxysterol-binding protein-related protein 4C"/>
    <property type="match status" value="1"/>
</dbReference>
<dbReference type="OrthoDB" id="14833at2759"/>
<evidence type="ECO:0000313" key="6">
    <source>
        <dbReference type="EMBL" id="KZV26799.1"/>
    </source>
</evidence>
<proteinExistence type="inferred from homology"/>
<accession>A0A2Z7B509</accession>
<dbReference type="Gene3D" id="3.30.70.3490">
    <property type="match status" value="1"/>
</dbReference>
<dbReference type="AlphaFoldDB" id="A0A2Z7B509"/>
<gene>
    <name evidence="6" type="ORF">F511_06646</name>
</gene>
<protein>
    <submittedName>
        <fullName evidence="6">Oxysterol-binding protein-related protein 4C</fullName>
    </submittedName>
</protein>
<dbReference type="PROSITE" id="PS01013">
    <property type="entry name" value="OSBP"/>
    <property type="match status" value="1"/>
</dbReference>
<dbReference type="GO" id="GO:0005829">
    <property type="term" value="C:cytosol"/>
    <property type="evidence" value="ECO:0007669"/>
    <property type="project" value="TreeGrafter"/>
</dbReference>
<dbReference type="Proteomes" id="UP000250235">
    <property type="component" value="Unassembled WGS sequence"/>
</dbReference>
<name>A0A2Z7B509_9LAMI</name>
<dbReference type="SUPFAM" id="SSF144000">
    <property type="entry name" value="Oxysterol-binding protein-like"/>
    <property type="match status" value="1"/>
</dbReference>
<dbReference type="FunFam" id="3.30.70.3490:FF:000007">
    <property type="entry name" value="Oxysterol-binding protein-related protein 4B"/>
    <property type="match status" value="1"/>
</dbReference>
<dbReference type="InterPro" id="IPR037239">
    <property type="entry name" value="OSBP_sf"/>
</dbReference>
<dbReference type="Pfam" id="PF01237">
    <property type="entry name" value="Oxysterol_BP"/>
    <property type="match status" value="1"/>
</dbReference>
<reference evidence="6 7" key="1">
    <citation type="journal article" date="2015" name="Proc. Natl. Acad. Sci. U.S.A.">
        <title>The resurrection genome of Boea hygrometrica: A blueprint for survival of dehydration.</title>
        <authorList>
            <person name="Xiao L."/>
            <person name="Yang G."/>
            <person name="Zhang L."/>
            <person name="Yang X."/>
            <person name="Zhao S."/>
            <person name="Ji Z."/>
            <person name="Zhou Q."/>
            <person name="Hu M."/>
            <person name="Wang Y."/>
            <person name="Chen M."/>
            <person name="Xu Y."/>
            <person name="Jin H."/>
            <person name="Xiao X."/>
            <person name="Hu G."/>
            <person name="Bao F."/>
            <person name="Hu Y."/>
            <person name="Wan P."/>
            <person name="Li L."/>
            <person name="Deng X."/>
            <person name="Kuang T."/>
            <person name="Xiang C."/>
            <person name="Zhu J.K."/>
            <person name="Oliver M.J."/>
            <person name="He Y."/>
        </authorList>
    </citation>
    <scope>NUCLEOTIDE SEQUENCE [LARGE SCALE GENOMIC DNA]</scope>
    <source>
        <strain evidence="7">cv. XS01</strain>
    </source>
</reference>
<comment type="similarity">
    <text evidence="2 5">Belongs to the OSBP family.</text>
</comment>
<dbReference type="EMBL" id="KV011136">
    <property type="protein sequence ID" value="KZV26799.1"/>
    <property type="molecule type" value="Genomic_DNA"/>
</dbReference>
<dbReference type="GO" id="GO:0006869">
    <property type="term" value="P:lipid transport"/>
    <property type="evidence" value="ECO:0007669"/>
    <property type="project" value="UniProtKB-KW"/>
</dbReference>
<dbReference type="Gene3D" id="2.40.160.120">
    <property type="match status" value="1"/>
</dbReference>
<evidence type="ECO:0000256" key="5">
    <source>
        <dbReference type="RuleBase" id="RU003844"/>
    </source>
</evidence>
<keyword evidence="3" id="KW-0445">Lipid transport</keyword>
<evidence type="ECO:0000256" key="2">
    <source>
        <dbReference type="ARBA" id="ARBA00008842"/>
    </source>
</evidence>
<sequence length="387" mass="43415">MVFSATESEYGPKPVLTAPLSLEGEESDSSYRAPNIIQRILSLLNTVRPGSDLTRLQLPALFNVPKSQLQCYGESVYCMSSDMLSKCNNEKSSLDRFVSVVAWSISTLRPLAFGVAPYNPILGETHHVSRGSLNVFLEQVSHHPPVTALHATDETENIELLWCHSPVAKFSGSRIETEVHGKRVLKLIDKNETYTMNSPKLVIKFLPVPGVDWLGNVKIQCQENGFEAQLCYRGFTFLPRASMNRSIKGKIFSSSSLETIYEISGHWDRTVSIKDVLNGKTTVIYNASEAISRLKTPIVKDAKAVLPSESTVVWAEVGRNIIQKNWEKASEAKTNIEEWQRKLARERQSADEDWVPKHFTLSYSKENGWHCLPKRKIVTPAPIICTP</sequence>
<keyword evidence="7" id="KW-1185">Reference proteome</keyword>
<organism evidence="6 7">
    <name type="scientific">Dorcoceras hygrometricum</name>
    <dbReference type="NCBI Taxonomy" id="472368"/>
    <lineage>
        <taxon>Eukaryota</taxon>
        <taxon>Viridiplantae</taxon>
        <taxon>Streptophyta</taxon>
        <taxon>Embryophyta</taxon>
        <taxon>Tracheophyta</taxon>
        <taxon>Spermatophyta</taxon>
        <taxon>Magnoliopsida</taxon>
        <taxon>eudicotyledons</taxon>
        <taxon>Gunneridae</taxon>
        <taxon>Pentapetalae</taxon>
        <taxon>asterids</taxon>
        <taxon>lamiids</taxon>
        <taxon>Lamiales</taxon>
        <taxon>Gesneriaceae</taxon>
        <taxon>Didymocarpoideae</taxon>
        <taxon>Trichosporeae</taxon>
        <taxon>Loxocarpinae</taxon>
        <taxon>Dorcoceras</taxon>
    </lineage>
</organism>
<dbReference type="GO" id="GO:0016020">
    <property type="term" value="C:membrane"/>
    <property type="evidence" value="ECO:0007669"/>
    <property type="project" value="TreeGrafter"/>
</dbReference>
<dbReference type="PANTHER" id="PTHR10972">
    <property type="entry name" value="OXYSTEROL-BINDING PROTEIN-RELATED"/>
    <property type="match status" value="1"/>
</dbReference>